<dbReference type="OrthoDB" id="8068875at2759"/>
<dbReference type="STRING" id="1328759.A0A5C2S6T8"/>
<sequence>MGNDELFSDGKDPDVPRNPLTIDDLKCHNDAVSALTLDEPKVHMFKLPKIVFVPHSREHAASPLIPDELAPQPRVPRSPLQAWDRLRLVAHSCAALECRPASSTLEPWLVSAHMNTSTFNLSSNLMPQLGVVNNMPFTILFDQQVGIFRWFMLSDMNARRRTHRVTIRGDAIPLHGFDWLDEVDMTAPIAITFIDSMGAGGVGLC</sequence>
<dbReference type="Proteomes" id="UP000313359">
    <property type="component" value="Unassembled WGS sequence"/>
</dbReference>
<accession>A0A5C2S6T8</accession>
<name>A0A5C2S6T8_9APHY</name>
<evidence type="ECO:0000313" key="3">
    <source>
        <dbReference type="Proteomes" id="UP000313359"/>
    </source>
</evidence>
<keyword evidence="3" id="KW-1185">Reference proteome</keyword>
<dbReference type="AlphaFoldDB" id="A0A5C2S6T8"/>
<reference evidence="2" key="1">
    <citation type="journal article" date="2018" name="Genome Biol. Evol.">
        <title>Genomics and development of Lentinus tigrinus, a white-rot wood-decaying mushroom with dimorphic fruiting bodies.</title>
        <authorList>
            <person name="Wu B."/>
            <person name="Xu Z."/>
            <person name="Knudson A."/>
            <person name="Carlson A."/>
            <person name="Chen N."/>
            <person name="Kovaka S."/>
            <person name="LaButti K."/>
            <person name="Lipzen A."/>
            <person name="Pennachio C."/>
            <person name="Riley R."/>
            <person name="Schakwitz W."/>
            <person name="Umezawa K."/>
            <person name="Ohm R.A."/>
            <person name="Grigoriev I.V."/>
            <person name="Nagy L.G."/>
            <person name="Gibbons J."/>
            <person name="Hibbett D."/>
        </authorList>
    </citation>
    <scope>NUCLEOTIDE SEQUENCE [LARGE SCALE GENOMIC DNA]</scope>
    <source>
        <strain evidence="2">ALCF2SS1-6</strain>
    </source>
</reference>
<organism evidence="2 3">
    <name type="scientific">Lentinus tigrinus ALCF2SS1-6</name>
    <dbReference type="NCBI Taxonomy" id="1328759"/>
    <lineage>
        <taxon>Eukaryota</taxon>
        <taxon>Fungi</taxon>
        <taxon>Dikarya</taxon>
        <taxon>Basidiomycota</taxon>
        <taxon>Agaricomycotina</taxon>
        <taxon>Agaricomycetes</taxon>
        <taxon>Polyporales</taxon>
        <taxon>Polyporaceae</taxon>
        <taxon>Lentinus</taxon>
    </lineage>
</organism>
<feature type="region of interest" description="Disordered" evidence="1">
    <location>
        <begin position="1"/>
        <end position="20"/>
    </location>
</feature>
<proteinExistence type="predicted"/>
<protein>
    <submittedName>
        <fullName evidence="2">Uncharacterized protein</fullName>
    </submittedName>
</protein>
<evidence type="ECO:0000256" key="1">
    <source>
        <dbReference type="SAM" id="MobiDB-lite"/>
    </source>
</evidence>
<evidence type="ECO:0000313" key="2">
    <source>
        <dbReference type="EMBL" id="RPD59430.1"/>
    </source>
</evidence>
<dbReference type="EMBL" id="ML122270">
    <property type="protein sequence ID" value="RPD59430.1"/>
    <property type="molecule type" value="Genomic_DNA"/>
</dbReference>
<gene>
    <name evidence="2" type="ORF">L227DRAFT_564155</name>
</gene>